<evidence type="ECO:0000313" key="7">
    <source>
        <dbReference type="Proteomes" id="UP001370490"/>
    </source>
</evidence>
<proteinExistence type="inferred from homology"/>
<dbReference type="Proteomes" id="UP001370490">
    <property type="component" value="Unassembled WGS sequence"/>
</dbReference>
<evidence type="ECO:0000313" key="6">
    <source>
        <dbReference type="EMBL" id="KAK6921044.1"/>
    </source>
</evidence>
<feature type="compositionally biased region" description="Polar residues" evidence="4">
    <location>
        <begin position="1"/>
        <end position="21"/>
    </location>
</feature>
<evidence type="ECO:0000256" key="2">
    <source>
        <dbReference type="ARBA" id="ARBA00022679"/>
    </source>
</evidence>
<accession>A0AAN8YZM5</accession>
<comment type="caution">
    <text evidence="6">The sequence shown here is derived from an EMBL/GenBank/DDBJ whole genome shotgun (WGS) entry which is preliminary data.</text>
</comment>
<dbReference type="PANTHER" id="PTHR11783">
    <property type="entry name" value="SULFOTRANSFERASE SULT"/>
    <property type="match status" value="1"/>
</dbReference>
<feature type="region of interest" description="Disordered" evidence="4">
    <location>
        <begin position="1"/>
        <end position="31"/>
    </location>
</feature>
<gene>
    <name evidence="6" type="ORF">RJ641_014722</name>
</gene>
<evidence type="ECO:0000256" key="3">
    <source>
        <dbReference type="RuleBase" id="RU361155"/>
    </source>
</evidence>
<organism evidence="6 7">
    <name type="scientific">Dillenia turbinata</name>
    <dbReference type="NCBI Taxonomy" id="194707"/>
    <lineage>
        <taxon>Eukaryota</taxon>
        <taxon>Viridiplantae</taxon>
        <taxon>Streptophyta</taxon>
        <taxon>Embryophyta</taxon>
        <taxon>Tracheophyta</taxon>
        <taxon>Spermatophyta</taxon>
        <taxon>Magnoliopsida</taxon>
        <taxon>eudicotyledons</taxon>
        <taxon>Gunneridae</taxon>
        <taxon>Pentapetalae</taxon>
        <taxon>Dilleniales</taxon>
        <taxon>Dilleniaceae</taxon>
        <taxon>Dillenia</taxon>
    </lineage>
</organism>
<dbReference type="InterPro" id="IPR027417">
    <property type="entry name" value="P-loop_NTPase"/>
</dbReference>
<dbReference type="EC" id="2.8.2.-" evidence="3"/>
<dbReference type="Gene3D" id="3.40.50.300">
    <property type="entry name" value="P-loop containing nucleotide triphosphate hydrolases"/>
    <property type="match status" value="1"/>
</dbReference>
<evidence type="ECO:0000259" key="5">
    <source>
        <dbReference type="Pfam" id="PF00685"/>
    </source>
</evidence>
<protein>
    <recommendedName>
        <fullName evidence="3">Sulfotransferase</fullName>
        <ecNumber evidence="3">2.8.2.-</ecNumber>
    </recommendedName>
</protein>
<dbReference type="InterPro" id="IPR000863">
    <property type="entry name" value="Sulfotransferase_dom"/>
</dbReference>
<evidence type="ECO:0000256" key="4">
    <source>
        <dbReference type="SAM" id="MobiDB-lite"/>
    </source>
</evidence>
<dbReference type="SUPFAM" id="SSF52540">
    <property type="entry name" value="P-loop containing nucleoside triphosphate hydrolases"/>
    <property type="match status" value="1"/>
</dbReference>
<sequence length="226" mass="25970">MESSNSHQSQCIITSKQQVKNEPSKHQPDSDDIITTLPVGDSWNWPSNLYKNHGFWYTPEFLKGVISAKQRYKPLDKDVILCSYPKSSTNWLKALAFTIMTPTKFDLSSRPLCTNPPMTCVPCIEFEKAEGNNEFPLASTHIPYSSLPDSIISLDCKIVYICRDPKDAFVSWWYHAYYFVCNDKKPISLEKAFDLFCQGIVLFGPFWDHVWNTGRQALKDLTKYCS</sequence>
<name>A0AAN8YZM5_9MAGN</name>
<evidence type="ECO:0000256" key="1">
    <source>
        <dbReference type="ARBA" id="ARBA00005771"/>
    </source>
</evidence>
<dbReference type="GO" id="GO:0008146">
    <property type="term" value="F:sulfotransferase activity"/>
    <property type="evidence" value="ECO:0007669"/>
    <property type="project" value="InterPro"/>
</dbReference>
<keyword evidence="2 3" id="KW-0808">Transferase</keyword>
<dbReference type="EMBL" id="JBAMMX010000020">
    <property type="protein sequence ID" value="KAK6921044.1"/>
    <property type="molecule type" value="Genomic_DNA"/>
</dbReference>
<comment type="similarity">
    <text evidence="1 3">Belongs to the sulfotransferase 1 family.</text>
</comment>
<dbReference type="AlphaFoldDB" id="A0AAN8YZM5"/>
<dbReference type="Pfam" id="PF00685">
    <property type="entry name" value="Sulfotransfer_1"/>
    <property type="match status" value="1"/>
</dbReference>
<reference evidence="6 7" key="1">
    <citation type="submission" date="2023-12" db="EMBL/GenBank/DDBJ databases">
        <title>A high-quality genome assembly for Dillenia turbinata (Dilleniales).</title>
        <authorList>
            <person name="Chanderbali A."/>
        </authorList>
    </citation>
    <scope>NUCLEOTIDE SEQUENCE [LARGE SCALE GENOMIC DNA]</scope>
    <source>
        <strain evidence="6">LSX21</strain>
        <tissue evidence="6">Leaf</tissue>
    </source>
</reference>
<keyword evidence="7" id="KW-1185">Reference proteome</keyword>
<feature type="domain" description="Sulfotransferase" evidence="5">
    <location>
        <begin position="76"/>
        <end position="211"/>
    </location>
</feature>